<evidence type="ECO:0000256" key="2">
    <source>
        <dbReference type="SAM" id="Phobius"/>
    </source>
</evidence>
<feature type="compositionally biased region" description="Polar residues" evidence="1">
    <location>
        <begin position="165"/>
        <end position="178"/>
    </location>
</feature>
<feature type="region of interest" description="Disordered" evidence="1">
    <location>
        <begin position="165"/>
        <end position="191"/>
    </location>
</feature>
<keyword evidence="2" id="KW-1133">Transmembrane helix</keyword>
<feature type="compositionally biased region" description="Basic and acidic residues" evidence="1">
    <location>
        <begin position="179"/>
        <end position="191"/>
    </location>
</feature>
<comment type="caution">
    <text evidence="3">The sequence shown here is derived from an EMBL/GenBank/DDBJ whole genome shotgun (WGS) entry which is preliminary data.</text>
</comment>
<name>A0A9D0YZP4_9FIRM</name>
<keyword evidence="2" id="KW-0812">Transmembrane</keyword>
<gene>
    <name evidence="3" type="ORF">IAC85_05035</name>
</gene>
<sequence length="191" mass="21414">MDLIIHFFRDTLDGPLYWIFVVICVLLILILLGYILDRTNKNKLEAEQIANAPTPSGKIEFGSKNDMEVKKELESSGNIIDFTPSEVKKEEKNEPKEQQVIDFGNTATLEELTQPMPVLEEPEKLKNNEEIGVIDFSAPSTNTTATVVEEMSENTMQLPKIATTEDISTPTDNIQSQASREEEITLTPADK</sequence>
<accession>A0A9D0YZP4</accession>
<reference evidence="3" key="2">
    <citation type="journal article" date="2021" name="PeerJ">
        <title>Extensive microbial diversity within the chicken gut microbiome revealed by metagenomics and culture.</title>
        <authorList>
            <person name="Gilroy R."/>
            <person name="Ravi A."/>
            <person name="Getino M."/>
            <person name="Pursley I."/>
            <person name="Horton D.L."/>
            <person name="Alikhan N.F."/>
            <person name="Baker D."/>
            <person name="Gharbi K."/>
            <person name="Hall N."/>
            <person name="Watson M."/>
            <person name="Adriaenssens E.M."/>
            <person name="Foster-Nyarko E."/>
            <person name="Jarju S."/>
            <person name="Secka A."/>
            <person name="Antonio M."/>
            <person name="Oren A."/>
            <person name="Chaudhuri R.R."/>
            <person name="La Ragione R."/>
            <person name="Hildebrand F."/>
            <person name="Pallen M.J."/>
        </authorList>
    </citation>
    <scope>NUCLEOTIDE SEQUENCE</scope>
    <source>
        <strain evidence="3">CHK165-10780</strain>
    </source>
</reference>
<keyword evidence="2" id="KW-0472">Membrane</keyword>
<evidence type="ECO:0000313" key="4">
    <source>
        <dbReference type="Proteomes" id="UP000886725"/>
    </source>
</evidence>
<dbReference type="AlphaFoldDB" id="A0A9D0YZP4"/>
<feature type="transmembrane region" description="Helical" evidence="2">
    <location>
        <begin position="16"/>
        <end position="36"/>
    </location>
</feature>
<organism evidence="3 4">
    <name type="scientific">Candidatus Faecenecus gallistercoris</name>
    <dbReference type="NCBI Taxonomy" id="2840793"/>
    <lineage>
        <taxon>Bacteria</taxon>
        <taxon>Bacillati</taxon>
        <taxon>Bacillota</taxon>
        <taxon>Bacillota incertae sedis</taxon>
        <taxon>Candidatus Faecenecus</taxon>
    </lineage>
</organism>
<dbReference type="Proteomes" id="UP000886725">
    <property type="component" value="Unassembled WGS sequence"/>
</dbReference>
<proteinExistence type="predicted"/>
<protein>
    <submittedName>
        <fullName evidence="3">Uncharacterized protein</fullName>
    </submittedName>
</protein>
<reference evidence="3" key="1">
    <citation type="submission" date="2020-10" db="EMBL/GenBank/DDBJ databases">
        <authorList>
            <person name="Gilroy R."/>
        </authorList>
    </citation>
    <scope>NUCLEOTIDE SEQUENCE</scope>
    <source>
        <strain evidence="3">CHK165-10780</strain>
    </source>
</reference>
<evidence type="ECO:0000256" key="1">
    <source>
        <dbReference type="SAM" id="MobiDB-lite"/>
    </source>
</evidence>
<evidence type="ECO:0000313" key="3">
    <source>
        <dbReference type="EMBL" id="HIQ65087.1"/>
    </source>
</evidence>
<dbReference type="EMBL" id="DVFU01000097">
    <property type="protein sequence ID" value="HIQ65087.1"/>
    <property type="molecule type" value="Genomic_DNA"/>
</dbReference>